<protein>
    <submittedName>
        <fullName evidence="2">HFL113Wp</fullName>
    </submittedName>
</protein>
<evidence type="ECO:0000256" key="1">
    <source>
        <dbReference type="SAM" id="MobiDB-lite"/>
    </source>
</evidence>
<reference evidence="2 3" key="1">
    <citation type="submission" date="2016-01" db="EMBL/GenBank/DDBJ databases">
        <title>Genome sequence of the yeast Holleya sinecauda.</title>
        <authorList>
            <person name="Dietrich F.S."/>
        </authorList>
    </citation>
    <scope>NUCLEOTIDE SEQUENCE [LARGE SCALE GENOMIC DNA]</scope>
    <source>
        <strain evidence="2 3">ATCC 58844</strain>
    </source>
</reference>
<dbReference type="GeneID" id="28725048"/>
<dbReference type="AlphaFoldDB" id="A0A0X8HUP9"/>
<proteinExistence type="predicted"/>
<accession>A0A0X8HUP9</accession>
<feature type="region of interest" description="Disordered" evidence="1">
    <location>
        <begin position="1"/>
        <end position="34"/>
    </location>
</feature>
<dbReference type="Proteomes" id="UP000243052">
    <property type="component" value="Chromosome vi"/>
</dbReference>
<organism evidence="2 3">
    <name type="scientific">Eremothecium sinecaudum</name>
    <dbReference type="NCBI Taxonomy" id="45286"/>
    <lineage>
        <taxon>Eukaryota</taxon>
        <taxon>Fungi</taxon>
        <taxon>Dikarya</taxon>
        <taxon>Ascomycota</taxon>
        <taxon>Saccharomycotina</taxon>
        <taxon>Saccharomycetes</taxon>
        <taxon>Saccharomycetales</taxon>
        <taxon>Saccharomycetaceae</taxon>
        <taxon>Eremothecium</taxon>
    </lineage>
</organism>
<dbReference type="EMBL" id="CP014246">
    <property type="protein sequence ID" value="AMD21743.1"/>
    <property type="molecule type" value="Genomic_DNA"/>
</dbReference>
<feature type="compositionally biased region" description="Polar residues" evidence="1">
    <location>
        <begin position="10"/>
        <end position="34"/>
    </location>
</feature>
<feature type="region of interest" description="Disordered" evidence="1">
    <location>
        <begin position="71"/>
        <end position="93"/>
    </location>
</feature>
<evidence type="ECO:0000313" key="3">
    <source>
        <dbReference type="Proteomes" id="UP000243052"/>
    </source>
</evidence>
<dbReference type="RefSeq" id="XP_017988739.1">
    <property type="nucleotide sequence ID" value="XM_018133135.1"/>
</dbReference>
<keyword evidence="3" id="KW-1185">Reference proteome</keyword>
<sequence length="569" mass="64065">MELNELDTGRNGNTPAETVSTGPGSNVLPNDVLNSNSVDPSLSFNSTLPANKEVRIQLALQYCKQQQQRELKSQSTSIGDSPKYSGDAPIAHSRPKQSLRQIAMFFQIPKSTLYDRLKNSKKRVSRDDIDSVSGNASSFVSAVGAMPNDGGKRRSGSLTSPNTASHLIQMKLDPALEEELFLYLRKVCLAYGNLPNLVQLKYLISQEVKHITLGRKWVSNFIKRHNSRIIYGWDVYHNPIKFEDFKKWKNQFTFLWIWFEPLLQNTIRKCVNDGHAFYYLIRVPISYELLGSCFLCFKVSSDFKFSLVFVPEVITFRDNSSNMLHKEERVKILNRTLHSFCQRIPSDTKLIIFEGFDEQYRWELESCVQLVNIDNFVALPWGKHILMRLIDFGPELLSMNGPNNIKLSWEENRSSWPDIETDLKVFMTVSTDTSSTAAQLGIPSLPDFSPTANKSMDIEINAAASDDEDHHQQHRASGAANVGVTLMGQSNDHNPSTAAAAVAAAAATNAQKQTSPSSSHLQEQLKSIVTVIDEHERQLYNSMASQSSKVLLNTIFNRLREVVGDDPIR</sequence>
<dbReference type="OrthoDB" id="4207519at2759"/>
<gene>
    <name evidence="2" type="ORF">AW171_hschr63714</name>
</gene>
<name>A0A0X8HUP9_9SACH</name>
<evidence type="ECO:0000313" key="2">
    <source>
        <dbReference type="EMBL" id="AMD21743.1"/>
    </source>
</evidence>